<dbReference type="Pfam" id="PF00128">
    <property type="entry name" value="Alpha-amylase"/>
    <property type="match status" value="1"/>
</dbReference>
<dbReference type="Gene3D" id="2.60.40.10">
    <property type="entry name" value="Immunoglobulins"/>
    <property type="match status" value="1"/>
</dbReference>
<dbReference type="RefSeq" id="WP_141449924.1">
    <property type="nucleotide sequence ID" value="NZ_CP041217.1"/>
</dbReference>
<keyword evidence="2" id="KW-0378">Hydrolase</keyword>
<dbReference type="SUPFAM" id="SSF51445">
    <property type="entry name" value="(Trans)glycosidases"/>
    <property type="match status" value="1"/>
</dbReference>
<dbReference type="OrthoDB" id="9805159at2"/>
<name>A0A4Y6V4F4_SACBS</name>
<dbReference type="SUPFAM" id="SSF51011">
    <property type="entry name" value="Glycosyl hydrolase domain"/>
    <property type="match status" value="1"/>
</dbReference>
<dbReference type="InterPro" id="IPR013783">
    <property type="entry name" value="Ig-like_fold"/>
</dbReference>
<proteinExistence type="inferred from homology"/>
<dbReference type="Gene3D" id="3.90.400.10">
    <property type="entry name" value="Oligo-1,6-glucosidase, Domain 2"/>
    <property type="match status" value="1"/>
</dbReference>
<feature type="domain" description="Glycosyl hydrolase family 13 catalytic" evidence="4">
    <location>
        <begin position="135"/>
        <end position="492"/>
    </location>
</feature>
<keyword evidence="3 5" id="KW-0326">Glycosidase</keyword>
<organism evidence="5 6">
    <name type="scientific">Saccharibacillus brassicae</name>
    <dbReference type="NCBI Taxonomy" id="2583377"/>
    <lineage>
        <taxon>Bacteria</taxon>
        <taxon>Bacillati</taxon>
        <taxon>Bacillota</taxon>
        <taxon>Bacilli</taxon>
        <taxon>Bacillales</taxon>
        <taxon>Paenibacillaceae</taxon>
        <taxon>Saccharibacillus</taxon>
    </lineage>
</organism>
<evidence type="ECO:0000256" key="1">
    <source>
        <dbReference type="ARBA" id="ARBA00008061"/>
    </source>
</evidence>
<evidence type="ECO:0000256" key="2">
    <source>
        <dbReference type="ARBA" id="ARBA00022801"/>
    </source>
</evidence>
<sequence>MFREAMYHVPRDKWAYAYDLHTIHLRFRTKKNDVDRVTALTGDKYDWNRTYFEVELEKAASDEYFDYWEGPVRPKFKRVAYLFRLIAGSETLFKSDNEFHDGMPMPTGGYYEFPYIHHVDLFAAPDWAKKAIFYQIMPDRFANGNPSNDPPGTLAWGGQPTLTDHFGGDLQGVLDHIDYLVELGINALYFTPVFTANSYHKYDTVDYKTVDPHLGDSSILKKLVEACHARGIRVILDAVFNHCSDQFPPFQDAVAKGPYSPYADWFHVNEFPLAVKDGIPTYDTFGFYSNMPKFNTGNEEVRKYLLGVAKYWIKEIGVDGWRLDVADEVDHHFWREFRDVVKSAKPDAYLVGEVWSDSLSWLMGDQFDSVMNYPFSDKVLAFFGGGMDGHHFAGHMGSLLMRYPQQTNEVVFNMLCSHDTPRLLTRLGGDKRKLKLAIVFLFTYMGTPCIFYGDEIGLQGGADPDCRKCMEWNPSRQDRELYDFYRKMIVLRKSNPALRGGRFRFLMADPGNPCIVYERIDDRIHFTFWMNNTGEPSTLSHPMETDDWRDALTGEDFPTAEGRLSIQLDPYGYRILYRNLDGSGEAETSERPQQIM</sequence>
<dbReference type="InterPro" id="IPR013780">
    <property type="entry name" value="Glyco_hydro_b"/>
</dbReference>
<dbReference type="InterPro" id="IPR006047">
    <property type="entry name" value="GH13_cat_dom"/>
</dbReference>
<dbReference type="GO" id="GO:0005975">
    <property type="term" value="P:carbohydrate metabolic process"/>
    <property type="evidence" value="ECO:0007669"/>
    <property type="project" value="InterPro"/>
</dbReference>
<dbReference type="InterPro" id="IPR032091">
    <property type="entry name" value="Malt_amylase-like_C"/>
</dbReference>
<dbReference type="GO" id="GO:0004553">
    <property type="term" value="F:hydrolase activity, hydrolyzing O-glycosyl compounds"/>
    <property type="evidence" value="ECO:0007669"/>
    <property type="project" value="InterPro"/>
</dbReference>
<dbReference type="KEGG" id="saca:FFV09_22485"/>
<dbReference type="InterPro" id="IPR004185">
    <property type="entry name" value="Glyco_hydro_13_lg-like_dom"/>
</dbReference>
<dbReference type="Pfam" id="PF02903">
    <property type="entry name" value="Alpha-amylase_N"/>
    <property type="match status" value="1"/>
</dbReference>
<dbReference type="AlphaFoldDB" id="A0A4Y6V4F4"/>
<dbReference type="Proteomes" id="UP000316968">
    <property type="component" value="Chromosome"/>
</dbReference>
<dbReference type="InterPro" id="IPR045857">
    <property type="entry name" value="O16G_dom_2"/>
</dbReference>
<dbReference type="Gene3D" id="3.20.20.80">
    <property type="entry name" value="Glycosidases"/>
    <property type="match status" value="1"/>
</dbReference>
<dbReference type="EMBL" id="CP041217">
    <property type="protein sequence ID" value="QDH23387.1"/>
    <property type="molecule type" value="Genomic_DNA"/>
</dbReference>
<evidence type="ECO:0000313" key="6">
    <source>
        <dbReference type="Proteomes" id="UP000316968"/>
    </source>
</evidence>
<protein>
    <submittedName>
        <fullName evidence="5">Alpha-glycosidase</fullName>
    </submittedName>
</protein>
<dbReference type="CDD" id="cd11338">
    <property type="entry name" value="AmyAc_CMD"/>
    <property type="match status" value="1"/>
</dbReference>
<dbReference type="SMART" id="SM00642">
    <property type="entry name" value="Aamy"/>
    <property type="match status" value="1"/>
</dbReference>
<dbReference type="PANTHER" id="PTHR10357">
    <property type="entry name" value="ALPHA-AMYLASE FAMILY MEMBER"/>
    <property type="match status" value="1"/>
</dbReference>
<keyword evidence="6" id="KW-1185">Reference proteome</keyword>
<dbReference type="CDD" id="cd02857">
    <property type="entry name" value="E_set_CDase_PDE_N"/>
    <property type="match status" value="1"/>
</dbReference>
<dbReference type="Pfam" id="PF16657">
    <property type="entry name" value="Malt_amylase_C"/>
    <property type="match status" value="1"/>
</dbReference>
<evidence type="ECO:0000259" key="4">
    <source>
        <dbReference type="SMART" id="SM00642"/>
    </source>
</evidence>
<dbReference type="PANTHER" id="PTHR10357:SF210">
    <property type="entry name" value="MALTODEXTRIN GLUCOSIDASE"/>
    <property type="match status" value="1"/>
</dbReference>
<gene>
    <name evidence="5" type="ORF">FFV09_22485</name>
</gene>
<evidence type="ECO:0000313" key="5">
    <source>
        <dbReference type="EMBL" id="QDH23387.1"/>
    </source>
</evidence>
<comment type="similarity">
    <text evidence="1">Belongs to the glycosyl hydrolase 13 family.</text>
</comment>
<accession>A0A4Y6V4F4</accession>
<reference evidence="5 6" key="1">
    <citation type="submission" date="2019-06" db="EMBL/GenBank/DDBJ databases">
        <title>Saccharibacillus brassicae sp. nov., an endophytic bacterium isolated from Chinese cabbage seeds (Brassica pekinensis).</title>
        <authorList>
            <person name="Jiang L."/>
            <person name="Lee J."/>
            <person name="Kim S.W."/>
        </authorList>
    </citation>
    <scope>NUCLEOTIDE SEQUENCE [LARGE SCALE GENOMIC DNA]</scope>
    <source>
        <strain evidence="6">KCTC 43072 / ATSA2</strain>
    </source>
</reference>
<evidence type="ECO:0000256" key="3">
    <source>
        <dbReference type="ARBA" id="ARBA00023295"/>
    </source>
</evidence>
<dbReference type="InterPro" id="IPR017853">
    <property type="entry name" value="GH"/>
</dbReference>
<dbReference type="Gene3D" id="2.60.40.1180">
    <property type="entry name" value="Golgi alpha-mannosidase II"/>
    <property type="match status" value="1"/>
</dbReference>